<feature type="transmembrane region" description="Helical" evidence="7">
    <location>
        <begin position="104"/>
        <end position="122"/>
    </location>
</feature>
<dbReference type="Proteomes" id="UP000190539">
    <property type="component" value="Unassembled WGS sequence"/>
</dbReference>
<evidence type="ECO:0000256" key="3">
    <source>
        <dbReference type="ARBA" id="ARBA00022989"/>
    </source>
</evidence>
<dbReference type="Pfam" id="PF04116">
    <property type="entry name" value="FA_hydroxylase"/>
    <property type="match status" value="1"/>
</dbReference>
<keyword evidence="3 7" id="KW-1133">Transmembrane helix</keyword>
<feature type="transmembrane region" description="Helical" evidence="7">
    <location>
        <begin position="63"/>
        <end position="84"/>
    </location>
</feature>
<dbReference type="GO" id="GO:0050479">
    <property type="term" value="F:glyceryl-ether monooxygenase activity"/>
    <property type="evidence" value="ECO:0007669"/>
    <property type="project" value="TreeGrafter"/>
</dbReference>
<dbReference type="PANTHER" id="PTHR21624">
    <property type="entry name" value="STEROL DESATURASE-RELATED PROTEIN"/>
    <property type="match status" value="1"/>
</dbReference>
<comment type="subcellular location">
    <subcellularLocation>
        <location evidence="1">Endomembrane system</location>
        <topology evidence="1">Multi-pass membrane protein</topology>
    </subcellularLocation>
</comment>
<proteinExistence type="predicted"/>
<evidence type="ECO:0000313" key="9">
    <source>
        <dbReference type="EMBL" id="OON73881.1"/>
    </source>
</evidence>
<keyword evidence="6 7" id="KW-0472">Membrane</keyword>
<keyword evidence="10" id="KW-1185">Reference proteome</keyword>
<keyword evidence="5" id="KW-0443">Lipid metabolism</keyword>
<reference evidence="9 10" key="1">
    <citation type="submission" date="2017-02" db="EMBL/GenBank/DDBJ databases">
        <title>Draft Genome Sequence of Streptomyces tsukubaensis F601, a Producer of the immunosuppressant tacrolimus FK506.</title>
        <authorList>
            <person name="Zong G."/>
            <person name="Zhong C."/>
            <person name="Fu J."/>
            <person name="Qin R."/>
            <person name="Cao G."/>
        </authorList>
    </citation>
    <scope>NUCLEOTIDE SEQUENCE [LARGE SCALE GENOMIC DNA]</scope>
    <source>
        <strain evidence="9 10">F601</strain>
    </source>
</reference>
<evidence type="ECO:0000313" key="10">
    <source>
        <dbReference type="Proteomes" id="UP000190539"/>
    </source>
</evidence>
<dbReference type="EMBL" id="MVFC01000030">
    <property type="protein sequence ID" value="OON73881.1"/>
    <property type="molecule type" value="Genomic_DNA"/>
</dbReference>
<evidence type="ECO:0000259" key="8">
    <source>
        <dbReference type="Pfam" id="PF04116"/>
    </source>
</evidence>
<evidence type="ECO:0000256" key="7">
    <source>
        <dbReference type="SAM" id="Phobius"/>
    </source>
</evidence>
<dbReference type="InterPro" id="IPR006694">
    <property type="entry name" value="Fatty_acid_hydroxylase"/>
</dbReference>
<dbReference type="AlphaFoldDB" id="A0A1V4A2H5"/>
<dbReference type="GO" id="GO:0006643">
    <property type="term" value="P:membrane lipid metabolic process"/>
    <property type="evidence" value="ECO:0007669"/>
    <property type="project" value="TreeGrafter"/>
</dbReference>
<dbReference type="GO" id="GO:0008610">
    <property type="term" value="P:lipid biosynthetic process"/>
    <property type="evidence" value="ECO:0007669"/>
    <property type="project" value="InterPro"/>
</dbReference>
<dbReference type="InterPro" id="IPR051689">
    <property type="entry name" value="Sterol_desaturase/TMEM195"/>
</dbReference>
<evidence type="ECO:0000256" key="1">
    <source>
        <dbReference type="ARBA" id="ARBA00004127"/>
    </source>
</evidence>
<dbReference type="GO" id="GO:0016020">
    <property type="term" value="C:membrane"/>
    <property type="evidence" value="ECO:0007669"/>
    <property type="project" value="GOC"/>
</dbReference>
<dbReference type="GO" id="GO:0012505">
    <property type="term" value="C:endomembrane system"/>
    <property type="evidence" value="ECO:0007669"/>
    <property type="project" value="UniProtKB-SubCell"/>
</dbReference>
<comment type="caution">
    <text evidence="9">The sequence shown here is derived from an EMBL/GenBank/DDBJ whole genome shotgun (WGS) entry which is preliminary data.</text>
</comment>
<protein>
    <submittedName>
        <fullName evidence="9">C4-dicarboxylate ABC transporter</fullName>
    </submittedName>
</protein>
<feature type="domain" description="Fatty acid hydroxylase" evidence="8">
    <location>
        <begin position="106"/>
        <end position="236"/>
    </location>
</feature>
<name>A0A1V4A2H5_9ACTN</name>
<feature type="transmembrane region" description="Helical" evidence="7">
    <location>
        <begin position="32"/>
        <end position="51"/>
    </location>
</feature>
<evidence type="ECO:0000256" key="5">
    <source>
        <dbReference type="ARBA" id="ARBA00023098"/>
    </source>
</evidence>
<evidence type="ECO:0000256" key="2">
    <source>
        <dbReference type="ARBA" id="ARBA00022692"/>
    </source>
</evidence>
<dbReference type="STRING" id="83656.B1H18_26530"/>
<accession>A0A1V4A2H5</accession>
<feature type="transmembrane region" description="Helical" evidence="7">
    <location>
        <begin position="7"/>
        <end position="26"/>
    </location>
</feature>
<evidence type="ECO:0000256" key="6">
    <source>
        <dbReference type="ARBA" id="ARBA00023136"/>
    </source>
</evidence>
<gene>
    <name evidence="9" type="ORF">B1H18_26530</name>
</gene>
<keyword evidence="2 7" id="KW-0812">Transmembrane</keyword>
<dbReference type="GO" id="GO:0005506">
    <property type="term" value="F:iron ion binding"/>
    <property type="evidence" value="ECO:0007669"/>
    <property type="project" value="InterPro"/>
</dbReference>
<evidence type="ECO:0000256" key="4">
    <source>
        <dbReference type="ARBA" id="ARBA00023002"/>
    </source>
</evidence>
<organism evidence="9 10">
    <name type="scientific">Streptomyces tsukubensis</name>
    <dbReference type="NCBI Taxonomy" id="83656"/>
    <lineage>
        <taxon>Bacteria</taxon>
        <taxon>Bacillati</taxon>
        <taxon>Actinomycetota</taxon>
        <taxon>Actinomycetes</taxon>
        <taxon>Kitasatosporales</taxon>
        <taxon>Streptomycetaceae</taxon>
        <taxon>Streptomyces</taxon>
    </lineage>
</organism>
<dbReference type="PANTHER" id="PTHR21624:SF1">
    <property type="entry name" value="ALKYLGLYCEROL MONOOXYGENASE"/>
    <property type="match status" value="1"/>
</dbReference>
<keyword evidence="4" id="KW-0560">Oxidoreductase</keyword>
<sequence>MLSRVAYPVMLLGIVATFVLTTRHGWDTGQITFIFQLALTAYLVALEYLIPHDRSWQPSRREWGLYGVYYVLTVIGGALGQALVLRLVGVIAPPHPALPLWGELPLALLLGSLAGYIVHRLGHTLPWLWRLHGVHHVPDKVNVGNNGVNHVADVFISQGFTQLALALIGFSERAVFGVGLFVVVQGYFVHANIRVRLGVLNHVFASPELHRLHHSTDLSEAGHFGTDLSIWDRAFSSFTWHPGREPVAVGLSDPGTFPGTGAIVATLIHPLRRTGRGGERAGENREPAG</sequence>